<organism evidence="3 4">
    <name type="scientific">Petrolisthes cinctipes</name>
    <name type="common">Flat porcelain crab</name>
    <dbReference type="NCBI Taxonomy" id="88211"/>
    <lineage>
        <taxon>Eukaryota</taxon>
        <taxon>Metazoa</taxon>
        <taxon>Ecdysozoa</taxon>
        <taxon>Arthropoda</taxon>
        <taxon>Crustacea</taxon>
        <taxon>Multicrustacea</taxon>
        <taxon>Malacostraca</taxon>
        <taxon>Eumalacostraca</taxon>
        <taxon>Eucarida</taxon>
        <taxon>Decapoda</taxon>
        <taxon>Pleocyemata</taxon>
        <taxon>Anomura</taxon>
        <taxon>Galatheoidea</taxon>
        <taxon>Porcellanidae</taxon>
        <taxon>Petrolisthes</taxon>
    </lineage>
</organism>
<evidence type="ECO:0000313" key="4">
    <source>
        <dbReference type="Proteomes" id="UP001286313"/>
    </source>
</evidence>
<proteinExistence type="predicted"/>
<feature type="chain" id="PRO_5042045266" evidence="2">
    <location>
        <begin position="20"/>
        <end position="304"/>
    </location>
</feature>
<dbReference type="Proteomes" id="UP001286313">
    <property type="component" value="Unassembled WGS sequence"/>
</dbReference>
<dbReference type="AlphaFoldDB" id="A0AAE1EV22"/>
<keyword evidence="1" id="KW-1133">Transmembrane helix</keyword>
<gene>
    <name evidence="3" type="ORF">Pcinc_032225</name>
</gene>
<accession>A0AAE1EV22</accession>
<dbReference type="EMBL" id="JAWQEG010004388">
    <property type="protein sequence ID" value="KAK3861860.1"/>
    <property type="molecule type" value="Genomic_DNA"/>
</dbReference>
<evidence type="ECO:0000256" key="2">
    <source>
        <dbReference type="SAM" id="SignalP"/>
    </source>
</evidence>
<protein>
    <submittedName>
        <fullName evidence="3">Uncharacterized protein</fullName>
    </submittedName>
</protein>
<name>A0AAE1EV22_PETCI</name>
<evidence type="ECO:0000256" key="1">
    <source>
        <dbReference type="SAM" id="Phobius"/>
    </source>
</evidence>
<feature type="signal peptide" evidence="2">
    <location>
        <begin position="1"/>
        <end position="19"/>
    </location>
</feature>
<keyword evidence="1" id="KW-0472">Membrane</keyword>
<reference evidence="3" key="1">
    <citation type="submission" date="2023-10" db="EMBL/GenBank/DDBJ databases">
        <title>Genome assemblies of two species of porcelain crab, Petrolisthes cinctipes and Petrolisthes manimaculis (Anomura: Porcellanidae).</title>
        <authorList>
            <person name="Angst P."/>
        </authorList>
    </citation>
    <scope>NUCLEOTIDE SEQUENCE</scope>
    <source>
        <strain evidence="3">PB745_01</strain>
        <tissue evidence="3">Gill</tissue>
    </source>
</reference>
<keyword evidence="2" id="KW-0732">Signal</keyword>
<comment type="caution">
    <text evidence="3">The sequence shown here is derived from an EMBL/GenBank/DDBJ whole genome shotgun (WGS) entry which is preliminary data.</text>
</comment>
<evidence type="ECO:0000313" key="3">
    <source>
        <dbReference type="EMBL" id="KAK3861860.1"/>
    </source>
</evidence>
<feature type="transmembrane region" description="Helical" evidence="1">
    <location>
        <begin position="216"/>
        <end position="243"/>
    </location>
</feature>
<keyword evidence="4" id="KW-1185">Reference proteome</keyword>
<sequence>MSSLPPPSFLLIFPPLLFCLLLFSVPSPSPKEVLTPSFPSYYFPFFFPAFCFSQFLSPHEILPPSFPPSLLLLRSLLPCLLLFSIPSPHEVLPPSFPPSSYFVHFFPAFCFSQSPPSRSPTSLLLPSLPPTSFTSSLPSAFLNPLSLPPSYFVHFFLLLLVSSVPSPSMPPTPIYTPGHPPSLHSLGYITHRNNLSDVRFEHQLGDLQEPTEEHPLFLDLTTVAAVLLVVAGAVFSMTSWWWWWRLLPHVDPSWSLQHWHTSSHCMDYEVDLGLSNMIEYRSFQSAYPVLEAIRKAIEKYEHQE</sequence>
<keyword evidence="1" id="KW-0812">Transmembrane</keyword>